<dbReference type="AlphaFoldDB" id="A0A1V9FKB4"/>
<dbReference type="PROSITE" id="PS50110">
    <property type="entry name" value="RESPONSE_REGULATORY"/>
    <property type="match status" value="1"/>
</dbReference>
<evidence type="ECO:0000313" key="4">
    <source>
        <dbReference type="Proteomes" id="UP000192276"/>
    </source>
</evidence>
<dbReference type="PANTHER" id="PTHR43228:SF1">
    <property type="entry name" value="TWO-COMPONENT RESPONSE REGULATOR ARR22"/>
    <property type="match status" value="1"/>
</dbReference>
<feature type="domain" description="Response regulatory" evidence="2">
    <location>
        <begin position="6"/>
        <end position="123"/>
    </location>
</feature>
<dbReference type="SUPFAM" id="SSF52172">
    <property type="entry name" value="CheY-like"/>
    <property type="match status" value="1"/>
</dbReference>
<protein>
    <recommendedName>
        <fullName evidence="2">Response regulatory domain-containing protein</fullName>
    </recommendedName>
</protein>
<accession>A0A1V9FKB4</accession>
<dbReference type="InterPro" id="IPR011006">
    <property type="entry name" value="CheY-like_superfamily"/>
</dbReference>
<evidence type="ECO:0000259" key="2">
    <source>
        <dbReference type="PROSITE" id="PS50110"/>
    </source>
</evidence>
<dbReference type="EMBL" id="LWBP01000187">
    <property type="protein sequence ID" value="OQP58760.1"/>
    <property type="molecule type" value="Genomic_DNA"/>
</dbReference>
<sequence length="130" mass="14783">MNINLCILLIDDSALFIHRIKTLLIERYNGHLTIATAGCFEDGLTMFALQTPHLIFLDINLPDRNGIELLVRLREKNKQVKIAMLTNNDPGEYYETCMRLGADYYVEKSMGFDSISGITDEALESLVKQK</sequence>
<dbReference type="PANTHER" id="PTHR43228">
    <property type="entry name" value="TWO-COMPONENT RESPONSE REGULATOR"/>
    <property type="match status" value="1"/>
</dbReference>
<name>A0A1V9FKB4_9BACT</name>
<keyword evidence="1" id="KW-0597">Phosphoprotein</keyword>
<dbReference type="Proteomes" id="UP000192276">
    <property type="component" value="Unassembled WGS sequence"/>
</dbReference>
<gene>
    <name evidence="3" type="ORF">A4R26_22610</name>
</gene>
<reference evidence="4" key="1">
    <citation type="submission" date="2016-04" db="EMBL/GenBank/DDBJ databases">
        <authorList>
            <person name="Chen L."/>
            <person name="Zhuang W."/>
            <person name="Wang G."/>
        </authorList>
    </citation>
    <scope>NUCLEOTIDE SEQUENCE [LARGE SCALE GENOMIC DNA]</scope>
    <source>
        <strain evidence="4">208</strain>
    </source>
</reference>
<feature type="modified residue" description="4-aspartylphosphate" evidence="1">
    <location>
        <position position="58"/>
    </location>
</feature>
<dbReference type="InterPro" id="IPR052048">
    <property type="entry name" value="ST_Response_Regulator"/>
</dbReference>
<evidence type="ECO:0000256" key="1">
    <source>
        <dbReference type="PROSITE-ProRule" id="PRU00169"/>
    </source>
</evidence>
<proteinExistence type="predicted"/>
<dbReference type="Gene3D" id="3.40.50.2300">
    <property type="match status" value="1"/>
</dbReference>
<dbReference type="InterPro" id="IPR001789">
    <property type="entry name" value="Sig_transdc_resp-reg_receiver"/>
</dbReference>
<comment type="caution">
    <text evidence="3">The sequence shown here is derived from an EMBL/GenBank/DDBJ whole genome shotgun (WGS) entry which is preliminary data.</text>
</comment>
<dbReference type="RefSeq" id="WP_081165079.1">
    <property type="nucleotide sequence ID" value="NZ_LWBP01000187.1"/>
</dbReference>
<dbReference type="SMART" id="SM00448">
    <property type="entry name" value="REC"/>
    <property type="match status" value="1"/>
</dbReference>
<keyword evidence="4" id="KW-1185">Reference proteome</keyword>
<dbReference type="CDD" id="cd00156">
    <property type="entry name" value="REC"/>
    <property type="match status" value="1"/>
</dbReference>
<dbReference type="GO" id="GO:0000160">
    <property type="term" value="P:phosphorelay signal transduction system"/>
    <property type="evidence" value="ECO:0007669"/>
    <property type="project" value="InterPro"/>
</dbReference>
<organism evidence="3 4">
    <name type="scientific">Niastella populi</name>
    <dbReference type="NCBI Taxonomy" id="550983"/>
    <lineage>
        <taxon>Bacteria</taxon>
        <taxon>Pseudomonadati</taxon>
        <taxon>Bacteroidota</taxon>
        <taxon>Chitinophagia</taxon>
        <taxon>Chitinophagales</taxon>
        <taxon>Chitinophagaceae</taxon>
        <taxon>Niastella</taxon>
    </lineage>
</organism>
<dbReference type="OrthoDB" id="9789181at2"/>
<dbReference type="STRING" id="550983.A4R26_22610"/>
<evidence type="ECO:0000313" key="3">
    <source>
        <dbReference type="EMBL" id="OQP58760.1"/>
    </source>
</evidence>
<dbReference type="Pfam" id="PF00072">
    <property type="entry name" value="Response_reg"/>
    <property type="match status" value="1"/>
</dbReference>